<accession>A0ABV7HQU6</accession>
<protein>
    <submittedName>
        <fullName evidence="2">YgjV family protein</fullName>
    </submittedName>
</protein>
<keyword evidence="1" id="KW-1133">Transmembrane helix</keyword>
<dbReference type="RefSeq" id="WP_339617732.1">
    <property type="nucleotide sequence ID" value="NZ_AP031500.1"/>
</dbReference>
<feature type="transmembrane region" description="Helical" evidence="1">
    <location>
        <begin position="6"/>
        <end position="23"/>
    </location>
</feature>
<dbReference type="InterPro" id="IPR019629">
    <property type="entry name" value="Uncharacterised_HI1736/YgjV"/>
</dbReference>
<feature type="transmembrane region" description="Helical" evidence="1">
    <location>
        <begin position="74"/>
        <end position="91"/>
    </location>
</feature>
<feature type="transmembrane region" description="Helical" evidence="1">
    <location>
        <begin position="98"/>
        <end position="116"/>
    </location>
</feature>
<proteinExistence type="predicted"/>
<keyword evidence="3" id="KW-1185">Reference proteome</keyword>
<keyword evidence="1" id="KW-0812">Transmembrane</keyword>
<keyword evidence="1" id="KW-0472">Membrane</keyword>
<organism evidence="2 3">
    <name type="scientific">Gilvimarinus japonicus</name>
    <dbReference type="NCBI Taxonomy" id="1796469"/>
    <lineage>
        <taxon>Bacteria</taxon>
        <taxon>Pseudomonadati</taxon>
        <taxon>Pseudomonadota</taxon>
        <taxon>Gammaproteobacteria</taxon>
        <taxon>Cellvibrionales</taxon>
        <taxon>Cellvibrionaceae</taxon>
        <taxon>Gilvimarinus</taxon>
    </lineage>
</organism>
<gene>
    <name evidence="2" type="ORF">ACFOEB_13010</name>
</gene>
<name>A0ABV7HQU6_9GAMM</name>
<evidence type="ECO:0000313" key="2">
    <source>
        <dbReference type="EMBL" id="MFC3156122.1"/>
    </source>
</evidence>
<dbReference type="Pfam" id="PF10688">
    <property type="entry name" value="Imp-YgjV"/>
    <property type="match status" value="1"/>
</dbReference>
<dbReference type="Proteomes" id="UP001595548">
    <property type="component" value="Unassembled WGS sequence"/>
</dbReference>
<evidence type="ECO:0000313" key="3">
    <source>
        <dbReference type="Proteomes" id="UP001595548"/>
    </source>
</evidence>
<feature type="transmembrane region" description="Helical" evidence="1">
    <location>
        <begin position="43"/>
        <end position="62"/>
    </location>
</feature>
<feature type="transmembrane region" description="Helical" evidence="1">
    <location>
        <begin position="122"/>
        <end position="151"/>
    </location>
</feature>
<reference evidence="3" key="1">
    <citation type="journal article" date="2019" name="Int. J. Syst. Evol. Microbiol.">
        <title>The Global Catalogue of Microorganisms (GCM) 10K type strain sequencing project: providing services to taxonomists for standard genome sequencing and annotation.</title>
        <authorList>
            <consortium name="The Broad Institute Genomics Platform"/>
            <consortium name="The Broad Institute Genome Sequencing Center for Infectious Disease"/>
            <person name="Wu L."/>
            <person name="Ma J."/>
        </authorList>
    </citation>
    <scope>NUCLEOTIDE SEQUENCE [LARGE SCALE GENOMIC DNA]</scope>
    <source>
        <strain evidence="3">KCTC 52141</strain>
    </source>
</reference>
<dbReference type="EMBL" id="JBHRTL010000027">
    <property type="protein sequence ID" value="MFC3156122.1"/>
    <property type="molecule type" value="Genomic_DNA"/>
</dbReference>
<evidence type="ECO:0000256" key="1">
    <source>
        <dbReference type="SAM" id="Phobius"/>
    </source>
</evidence>
<dbReference type="InterPro" id="IPR026267">
    <property type="entry name" value="YgjV"/>
</dbReference>
<sequence>MFDNPLAQFFGLLSYCLGIYCFYQRDDRRLKIVMFIMQTNNCIHFALLGATTALLSSIFSVVRTGLSLRTKSPLVAWLFIAVSFSLGLYLTDVWQDMLPVIGSCIGTYALFCLQGIRMRLAFLLGACFWLANNIYVGSLGGTLLEATLITVNCRTMIKLYRA</sequence>
<comment type="caution">
    <text evidence="2">The sequence shown here is derived from an EMBL/GenBank/DDBJ whole genome shotgun (WGS) entry which is preliminary data.</text>
</comment>
<dbReference type="PIRSF" id="PIRSF011443">
    <property type="entry name" value="YgjV"/>
    <property type="match status" value="1"/>
</dbReference>